<sequence>MAPPPLLCSASRNIILLSLLLFLLVSTCITASSHSQLQSKQLSGIRRMLKVEDENPPAKKKITGQSQSLKNQTKLIKPKLTSSKNQTKTIPYNNVSSKNQTKKTIQSNTLSTAKNQTKLLKVSSSKNQTKLLKPSSSKTQAKLVDTGLKKLNSTSKLKMLNSKSKPSNSTKTKTAPISSKKSLDLLPKTSDAKNKTTKPAAAIQTKFKSSDLQSSKSSKNQKASPQKPKKQTMPSWIDSDDNDDFVSDLKDLPTKFQQTLIPDLKTISTTSRAYITKANKEITKGFKPYVGNKYASTVATVLSCAFALIPLLLVSLIFNKIKAYFSIQKLLIFVQIYLSIYFSILCLSALITGLEPLKFFYSTSQSTYVCLQVLQTLGYLFYLLLLLMHLILVFSDESGMGSKFLGLAQTFLGFAIGLHYYVTVFHRVVLRQPPKTNWKIHGIYAACFLLICVFAGAERRKKAYLEDGGEEGKKS</sequence>
<feature type="region of interest" description="Disordered" evidence="1">
    <location>
        <begin position="78"/>
        <end position="237"/>
    </location>
</feature>
<gene>
    <name evidence="4" type="ORF">QN277_006382</name>
</gene>
<evidence type="ECO:0000313" key="4">
    <source>
        <dbReference type="EMBL" id="KAK4256691.1"/>
    </source>
</evidence>
<keyword evidence="2" id="KW-0812">Transmembrane</keyword>
<feature type="compositionally biased region" description="Polar residues" evidence="1">
    <location>
        <begin position="63"/>
        <end position="72"/>
    </location>
</feature>
<proteinExistence type="predicted"/>
<feature type="chain" id="PRO_5042051817" evidence="3">
    <location>
        <begin position="32"/>
        <end position="475"/>
    </location>
</feature>
<evidence type="ECO:0000256" key="3">
    <source>
        <dbReference type="SAM" id="SignalP"/>
    </source>
</evidence>
<feature type="transmembrane region" description="Helical" evidence="2">
    <location>
        <begin position="294"/>
        <end position="318"/>
    </location>
</feature>
<feature type="transmembrane region" description="Helical" evidence="2">
    <location>
        <begin position="330"/>
        <end position="351"/>
    </location>
</feature>
<accession>A0AAE1ME68</accession>
<feature type="compositionally biased region" description="Low complexity" evidence="1">
    <location>
        <begin position="206"/>
        <end position="226"/>
    </location>
</feature>
<protein>
    <submittedName>
        <fullName evidence="4">Uncharacterized protein</fullName>
    </submittedName>
</protein>
<feature type="transmembrane region" description="Helical" evidence="2">
    <location>
        <begin position="404"/>
        <end position="422"/>
    </location>
</feature>
<feature type="transmembrane region" description="Helical" evidence="2">
    <location>
        <begin position="371"/>
        <end position="392"/>
    </location>
</feature>
<dbReference type="AlphaFoldDB" id="A0AAE1ME68"/>
<dbReference type="PANTHER" id="PTHR35310:SF1">
    <property type="entry name" value="CELL WALL INTEGRITY_STRESS RESPONSE COMPONENT-LIKE PROTEIN"/>
    <property type="match status" value="1"/>
</dbReference>
<keyword evidence="2" id="KW-1133">Transmembrane helix</keyword>
<dbReference type="Proteomes" id="UP001293593">
    <property type="component" value="Unassembled WGS sequence"/>
</dbReference>
<keyword evidence="3" id="KW-0732">Signal</keyword>
<feature type="region of interest" description="Disordered" evidence="1">
    <location>
        <begin position="53"/>
        <end position="72"/>
    </location>
</feature>
<feature type="compositionally biased region" description="Low complexity" evidence="1">
    <location>
        <begin position="161"/>
        <end position="174"/>
    </location>
</feature>
<name>A0AAE1ME68_9FABA</name>
<evidence type="ECO:0000256" key="2">
    <source>
        <dbReference type="SAM" id="Phobius"/>
    </source>
</evidence>
<reference evidence="4" key="1">
    <citation type="submission" date="2023-10" db="EMBL/GenBank/DDBJ databases">
        <title>Chromosome-level genome of the transformable northern wattle, Acacia crassicarpa.</title>
        <authorList>
            <person name="Massaro I."/>
            <person name="Sinha N.R."/>
            <person name="Poethig S."/>
            <person name="Leichty A.R."/>
        </authorList>
    </citation>
    <scope>NUCLEOTIDE SEQUENCE</scope>
    <source>
        <strain evidence="4">Acra3RX</strain>
        <tissue evidence="4">Leaf</tissue>
    </source>
</reference>
<organism evidence="4 5">
    <name type="scientific">Acacia crassicarpa</name>
    <name type="common">northern wattle</name>
    <dbReference type="NCBI Taxonomy" id="499986"/>
    <lineage>
        <taxon>Eukaryota</taxon>
        <taxon>Viridiplantae</taxon>
        <taxon>Streptophyta</taxon>
        <taxon>Embryophyta</taxon>
        <taxon>Tracheophyta</taxon>
        <taxon>Spermatophyta</taxon>
        <taxon>Magnoliopsida</taxon>
        <taxon>eudicotyledons</taxon>
        <taxon>Gunneridae</taxon>
        <taxon>Pentapetalae</taxon>
        <taxon>rosids</taxon>
        <taxon>fabids</taxon>
        <taxon>Fabales</taxon>
        <taxon>Fabaceae</taxon>
        <taxon>Caesalpinioideae</taxon>
        <taxon>mimosoid clade</taxon>
        <taxon>Acacieae</taxon>
        <taxon>Acacia</taxon>
    </lineage>
</organism>
<keyword evidence="5" id="KW-1185">Reference proteome</keyword>
<evidence type="ECO:0000313" key="5">
    <source>
        <dbReference type="Proteomes" id="UP001293593"/>
    </source>
</evidence>
<evidence type="ECO:0000256" key="1">
    <source>
        <dbReference type="SAM" id="MobiDB-lite"/>
    </source>
</evidence>
<dbReference type="PANTHER" id="PTHR35310">
    <property type="entry name" value="CELL WALL INTEGRITY/STRESS RESPONSE COMPONENT-LIKE PROTEIN"/>
    <property type="match status" value="1"/>
</dbReference>
<dbReference type="EMBL" id="JAWXYG010000012">
    <property type="protein sequence ID" value="KAK4256691.1"/>
    <property type="molecule type" value="Genomic_DNA"/>
</dbReference>
<keyword evidence="2" id="KW-0472">Membrane</keyword>
<feature type="transmembrane region" description="Helical" evidence="2">
    <location>
        <begin position="438"/>
        <end position="457"/>
    </location>
</feature>
<feature type="signal peptide" evidence="3">
    <location>
        <begin position="1"/>
        <end position="31"/>
    </location>
</feature>
<feature type="compositionally biased region" description="Polar residues" evidence="1">
    <location>
        <begin position="78"/>
        <end position="140"/>
    </location>
</feature>
<comment type="caution">
    <text evidence="4">The sequence shown here is derived from an EMBL/GenBank/DDBJ whole genome shotgun (WGS) entry which is preliminary data.</text>
</comment>